<dbReference type="OrthoDB" id="419616at2759"/>
<evidence type="ECO:0000256" key="5">
    <source>
        <dbReference type="ARBA" id="ARBA00023136"/>
    </source>
</evidence>
<feature type="transmembrane region" description="Helical" evidence="7">
    <location>
        <begin position="46"/>
        <end position="68"/>
    </location>
</feature>
<proteinExistence type="predicted"/>
<name>G4TF15_SERID</name>
<feature type="transmembrane region" description="Helical" evidence="7">
    <location>
        <begin position="80"/>
        <end position="103"/>
    </location>
</feature>
<keyword evidence="5 7" id="KW-0472">Membrane</keyword>
<feature type="transmembrane region" description="Helical" evidence="7">
    <location>
        <begin position="352"/>
        <end position="382"/>
    </location>
</feature>
<dbReference type="SUPFAM" id="SSF103473">
    <property type="entry name" value="MFS general substrate transporter"/>
    <property type="match status" value="1"/>
</dbReference>
<evidence type="ECO:0000313" key="9">
    <source>
        <dbReference type="EMBL" id="CCA69908.1"/>
    </source>
</evidence>
<dbReference type="OMA" id="RSAMNIF"/>
<feature type="transmembrane region" description="Helical" evidence="7">
    <location>
        <begin position="180"/>
        <end position="202"/>
    </location>
</feature>
<dbReference type="PANTHER" id="PTHR23504">
    <property type="entry name" value="MAJOR FACILITATOR SUPERFAMILY DOMAIN-CONTAINING PROTEIN 10"/>
    <property type="match status" value="1"/>
</dbReference>
<dbReference type="Gene3D" id="1.20.1250.20">
    <property type="entry name" value="MFS general substrate transporter like domains"/>
    <property type="match status" value="1"/>
</dbReference>
<comment type="caution">
    <text evidence="9">The sequence shown here is derived from an EMBL/GenBank/DDBJ whole genome shotgun (WGS) entry which is preliminary data.</text>
</comment>
<feature type="transmembrane region" description="Helical" evidence="7">
    <location>
        <begin position="9"/>
        <end position="34"/>
    </location>
</feature>
<dbReference type="PANTHER" id="PTHR23504:SF15">
    <property type="entry name" value="MAJOR FACILITATOR SUPERFAMILY (MFS) PROFILE DOMAIN-CONTAINING PROTEIN"/>
    <property type="match status" value="1"/>
</dbReference>
<keyword evidence="10" id="KW-1185">Reference proteome</keyword>
<feature type="transmembrane region" description="Helical" evidence="7">
    <location>
        <begin position="429"/>
        <end position="449"/>
    </location>
</feature>
<reference evidence="9 10" key="1">
    <citation type="journal article" date="2011" name="PLoS Pathog.">
        <title>Endophytic Life Strategies Decoded by Genome and Transcriptome Analyses of the Mutualistic Root Symbiont Piriformospora indica.</title>
        <authorList>
            <person name="Zuccaro A."/>
            <person name="Lahrmann U."/>
            <person name="Guldener U."/>
            <person name="Langen G."/>
            <person name="Pfiffi S."/>
            <person name="Biedenkopf D."/>
            <person name="Wong P."/>
            <person name="Samans B."/>
            <person name="Grimm C."/>
            <person name="Basiewicz M."/>
            <person name="Murat C."/>
            <person name="Martin F."/>
            <person name="Kogel K.H."/>
        </authorList>
    </citation>
    <scope>NUCLEOTIDE SEQUENCE [LARGE SCALE GENOMIC DNA]</scope>
    <source>
        <strain evidence="9 10">DSM 11827</strain>
    </source>
</reference>
<dbReference type="eggNOG" id="KOG2615">
    <property type="taxonomic scope" value="Eukaryota"/>
</dbReference>
<evidence type="ECO:0000256" key="3">
    <source>
        <dbReference type="ARBA" id="ARBA00022692"/>
    </source>
</evidence>
<evidence type="ECO:0000256" key="7">
    <source>
        <dbReference type="SAM" id="Phobius"/>
    </source>
</evidence>
<dbReference type="InterPro" id="IPR036259">
    <property type="entry name" value="MFS_trans_sf"/>
</dbReference>
<dbReference type="GO" id="GO:0016020">
    <property type="term" value="C:membrane"/>
    <property type="evidence" value="ECO:0007669"/>
    <property type="project" value="UniProtKB-SubCell"/>
</dbReference>
<evidence type="ECO:0000256" key="4">
    <source>
        <dbReference type="ARBA" id="ARBA00022989"/>
    </source>
</evidence>
<feature type="region of interest" description="Disordered" evidence="6">
    <location>
        <begin position="211"/>
        <end position="232"/>
    </location>
</feature>
<dbReference type="AlphaFoldDB" id="G4TF15"/>
<sequence length="470" mass="51286">MTIHVRRQIWVLLAVQAVLPFSFEIIFPFVNQFLLEIGVVDNPADVGFYSGFVESAFAVTQLLTVFPATWAADHYGRKPVLVLSTLGVAVSMATFGLSTRYWMLIASRLIAGGLGGSGTALRVMVSEVSDKNTEVKHFTWVTMAYRTGQIIGQPIGGILSHPERQWPSIFGARFWYTYPYALPCFVAAGYALICAVLAQLVLKETMASSRGTVDTKHSPPGEHDPLLQENSSAAAKKTKSPSALSVLSLPLASLLFSNATMVLLTEIFFATYPLICATPIELGGLGLSEVQIGIHMSIRSLLHIFIMLPYRPLQSKLGTMAMYRLSLVAWLPTILIFPFLHILARQGLEDGVVWYATLLVLFTIWAATGWSWASIFVLSSAYSPNPESVATVQALLSASVIAPQTLAPALGTSTFAFAIQHKNLFNGNLFWVGTFLLASAAVLHCFTLHESKHDWRAQRGDSADNPTETA</sequence>
<keyword evidence="2" id="KW-0813">Transport</keyword>
<evidence type="ECO:0000256" key="1">
    <source>
        <dbReference type="ARBA" id="ARBA00004141"/>
    </source>
</evidence>
<dbReference type="PROSITE" id="PS50850">
    <property type="entry name" value="MFS"/>
    <property type="match status" value="1"/>
</dbReference>
<keyword evidence="3 7" id="KW-0812">Transmembrane</keyword>
<dbReference type="HOGENOM" id="CLU_001265_54_6_1"/>
<dbReference type="EMBL" id="CAFZ01000067">
    <property type="protein sequence ID" value="CCA69908.1"/>
    <property type="molecule type" value="Genomic_DNA"/>
</dbReference>
<accession>G4TF15</accession>
<gene>
    <name evidence="9" type="ORF">PIIN_03848</name>
</gene>
<dbReference type="Pfam" id="PF07690">
    <property type="entry name" value="MFS_1"/>
    <property type="match status" value="1"/>
</dbReference>
<feature type="domain" description="Major facilitator superfamily (MFS) profile" evidence="8">
    <location>
        <begin position="8"/>
        <end position="452"/>
    </location>
</feature>
<protein>
    <submittedName>
        <fullName evidence="9">Related to tetracycline resistance protein (Probable transport protein)</fullName>
    </submittedName>
</protein>
<organism evidence="9 10">
    <name type="scientific">Serendipita indica (strain DSM 11827)</name>
    <name type="common">Root endophyte fungus</name>
    <name type="synonym">Piriformospora indica</name>
    <dbReference type="NCBI Taxonomy" id="1109443"/>
    <lineage>
        <taxon>Eukaryota</taxon>
        <taxon>Fungi</taxon>
        <taxon>Dikarya</taxon>
        <taxon>Basidiomycota</taxon>
        <taxon>Agaricomycotina</taxon>
        <taxon>Agaricomycetes</taxon>
        <taxon>Sebacinales</taxon>
        <taxon>Serendipitaceae</taxon>
        <taxon>Serendipita</taxon>
    </lineage>
</organism>
<feature type="compositionally biased region" description="Basic and acidic residues" evidence="6">
    <location>
        <begin position="213"/>
        <end position="226"/>
    </location>
</feature>
<dbReference type="InParanoid" id="G4TF15"/>
<keyword evidence="4 7" id="KW-1133">Transmembrane helix</keyword>
<evidence type="ECO:0000313" key="10">
    <source>
        <dbReference type="Proteomes" id="UP000007148"/>
    </source>
</evidence>
<evidence type="ECO:0000256" key="6">
    <source>
        <dbReference type="SAM" id="MobiDB-lite"/>
    </source>
</evidence>
<evidence type="ECO:0000256" key="2">
    <source>
        <dbReference type="ARBA" id="ARBA00022448"/>
    </source>
</evidence>
<dbReference type="InterPro" id="IPR011701">
    <property type="entry name" value="MFS"/>
</dbReference>
<comment type="subcellular location">
    <subcellularLocation>
        <location evidence="1">Membrane</location>
        <topology evidence="1">Multi-pass membrane protein</topology>
    </subcellularLocation>
</comment>
<dbReference type="Proteomes" id="UP000007148">
    <property type="component" value="Unassembled WGS sequence"/>
</dbReference>
<feature type="transmembrane region" description="Helical" evidence="7">
    <location>
        <begin position="246"/>
        <end position="272"/>
    </location>
</feature>
<dbReference type="GO" id="GO:0022857">
    <property type="term" value="F:transmembrane transporter activity"/>
    <property type="evidence" value="ECO:0007669"/>
    <property type="project" value="InterPro"/>
</dbReference>
<feature type="transmembrane region" description="Helical" evidence="7">
    <location>
        <begin position="322"/>
        <end position="340"/>
    </location>
</feature>
<dbReference type="InterPro" id="IPR020846">
    <property type="entry name" value="MFS_dom"/>
</dbReference>
<evidence type="ECO:0000259" key="8">
    <source>
        <dbReference type="PROSITE" id="PS50850"/>
    </source>
</evidence>